<sequence length="211" mass="24076">MPKAKEINADKILALYSDTTTPGEWKANQARVKKLKKDGHSRSEISKLTGMKVPFIKKHTTGINTNPVYSKHRVERQRKKDLAIAIYERTKSVEAVKNEIGCSHSAAYSYLKDVLEREDRSEDIQLIKDLRAKGLALDKICKETKFAGHFVKKHIHGTTYSTGDRSKITPEIVTILNCFFDEGIKNAEIVNTHGYKLSTVKKYRVIWRNSK</sequence>
<comment type="caution">
    <text evidence="1">The sequence shown here is derived from an EMBL/GenBank/DDBJ whole genome shotgun (WGS) entry which is preliminary data.</text>
</comment>
<name>A0ABS8U3C5_9SPHI</name>
<dbReference type="RefSeq" id="WP_232177174.1">
    <property type="nucleotide sequence ID" value="NZ_JAJPWV010000003.1"/>
</dbReference>
<dbReference type="EMBL" id="JAJPWV010000003">
    <property type="protein sequence ID" value="MCD8740772.1"/>
    <property type="molecule type" value="Genomic_DNA"/>
</dbReference>
<proteinExistence type="predicted"/>
<keyword evidence="2" id="KW-1185">Reference proteome</keyword>
<evidence type="ECO:0000313" key="2">
    <source>
        <dbReference type="Proteomes" id="UP001199919"/>
    </source>
</evidence>
<gene>
    <name evidence="1" type="ORF">LT679_09190</name>
</gene>
<reference evidence="1 2" key="1">
    <citation type="submission" date="2021-12" db="EMBL/GenBank/DDBJ databases">
        <title>Mucilaginibacter roseus genome.</title>
        <authorList>
            <person name="Ferreira J.R."/>
            <person name="Newman J.D."/>
        </authorList>
    </citation>
    <scope>NUCLEOTIDE SEQUENCE [LARGE SCALE GENOMIC DNA]</scope>
    <source>
        <strain evidence="1 2">LMG 28454</strain>
    </source>
</reference>
<dbReference type="Proteomes" id="UP001199919">
    <property type="component" value="Unassembled WGS sequence"/>
</dbReference>
<organism evidence="1 2">
    <name type="scientific">Mucilaginibacter roseus</name>
    <dbReference type="NCBI Taxonomy" id="1528868"/>
    <lineage>
        <taxon>Bacteria</taxon>
        <taxon>Pseudomonadati</taxon>
        <taxon>Bacteroidota</taxon>
        <taxon>Sphingobacteriia</taxon>
        <taxon>Sphingobacteriales</taxon>
        <taxon>Sphingobacteriaceae</taxon>
        <taxon>Mucilaginibacter</taxon>
    </lineage>
</organism>
<accession>A0ABS8U3C5</accession>
<protein>
    <recommendedName>
        <fullName evidence="3">Resolvase HTH domain-containing protein</fullName>
    </recommendedName>
</protein>
<evidence type="ECO:0008006" key="3">
    <source>
        <dbReference type="Google" id="ProtNLM"/>
    </source>
</evidence>
<evidence type="ECO:0000313" key="1">
    <source>
        <dbReference type="EMBL" id="MCD8740772.1"/>
    </source>
</evidence>